<dbReference type="OrthoDB" id="27073at2759"/>
<comment type="similarity">
    <text evidence="1">Belongs to the cullin family.</text>
</comment>
<proteinExistence type="inferred from homology"/>
<organism evidence="4 5">
    <name type="scientific">Wuchereria bancrofti</name>
    <dbReference type="NCBI Taxonomy" id="6293"/>
    <lineage>
        <taxon>Eukaryota</taxon>
        <taxon>Metazoa</taxon>
        <taxon>Ecdysozoa</taxon>
        <taxon>Nematoda</taxon>
        <taxon>Chromadorea</taxon>
        <taxon>Rhabditida</taxon>
        <taxon>Spirurina</taxon>
        <taxon>Spiruromorpha</taxon>
        <taxon>Filarioidea</taxon>
        <taxon>Onchocercidae</taxon>
        <taxon>Wuchereria</taxon>
    </lineage>
</organism>
<evidence type="ECO:0000313" key="5">
    <source>
        <dbReference type="Proteomes" id="UP000270924"/>
    </source>
</evidence>
<dbReference type="InParanoid" id="A0A3P7EG47"/>
<evidence type="ECO:0000256" key="2">
    <source>
        <dbReference type="ARBA" id="ARBA00022786"/>
    </source>
</evidence>
<gene>
    <name evidence="4" type="ORF">WBA_LOCUS8840</name>
</gene>
<keyword evidence="5" id="KW-1185">Reference proteome</keyword>
<dbReference type="Pfam" id="PF00888">
    <property type="entry name" value="Cullin"/>
    <property type="match status" value="1"/>
</dbReference>
<feature type="domain" description="Cullin N-terminal" evidence="3">
    <location>
        <begin position="22"/>
        <end position="67"/>
    </location>
</feature>
<sequence>MILPSLRARFIAHVDYSARPVKQHVLVFWDMGLEIFRDEVMNNESVRKRSVDGLLKMIEQEREGGQVSLCHLI</sequence>
<dbReference type="SUPFAM" id="SSF74788">
    <property type="entry name" value="Cullin repeat-like"/>
    <property type="match status" value="1"/>
</dbReference>
<protein>
    <recommendedName>
        <fullName evidence="3">Cullin N-terminal domain-containing protein</fullName>
    </recommendedName>
</protein>
<evidence type="ECO:0000259" key="3">
    <source>
        <dbReference type="Pfam" id="PF00888"/>
    </source>
</evidence>
<dbReference type="InterPro" id="IPR001373">
    <property type="entry name" value="Cullin_N"/>
</dbReference>
<dbReference type="InterPro" id="IPR016159">
    <property type="entry name" value="Cullin_repeat-like_dom_sf"/>
</dbReference>
<accession>A0A3P7EG47</accession>
<dbReference type="AlphaFoldDB" id="A0A3P7EG47"/>
<dbReference type="EMBL" id="UYWW01007846">
    <property type="protein sequence ID" value="VDM15454.1"/>
    <property type="molecule type" value="Genomic_DNA"/>
</dbReference>
<name>A0A3P7EG47_WUCBA</name>
<keyword evidence="2" id="KW-0833">Ubl conjugation pathway</keyword>
<evidence type="ECO:0000313" key="4">
    <source>
        <dbReference type="EMBL" id="VDM15454.1"/>
    </source>
</evidence>
<evidence type="ECO:0000256" key="1">
    <source>
        <dbReference type="ARBA" id="ARBA00006019"/>
    </source>
</evidence>
<dbReference type="Proteomes" id="UP000270924">
    <property type="component" value="Unassembled WGS sequence"/>
</dbReference>
<reference evidence="4 5" key="1">
    <citation type="submission" date="2018-11" db="EMBL/GenBank/DDBJ databases">
        <authorList>
            <consortium name="Pathogen Informatics"/>
        </authorList>
    </citation>
    <scope>NUCLEOTIDE SEQUENCE [LARGE SCALE GENOMIC DNA]</scope>
</reference>